<organism evidence="2 3">
    <name type="scientific">Marinibacterium profundimaris</name>
    <dbReference type="NCBI Taxonomy" id="1679460"/>
    <lineage>
        <taxon>Bacteria</taxon>
        <taxon>Pseudomonadati</taxon>
        <taxon>Pseudomonadota</taxon>
        <taxon>Alphaproteobacteria</taxon>
        <taxon>Rhodobacterales</taxon>
        <taxon>Paracoccaceae</taxon>
        <taxon>Marinibacterium</taxon>
    </lineage>
</organism>
<dbReference type="EMBL" id="AQQR01000002">
    <property type="protein sequence ID" value="OWU75869.1"/>
    <property type="molecule type" value="Genomic_DNA"/>
</dbReference>
<feature type="domain" description="Flagellar protein FlgJ N-terminal" evidence="1">
    <location>
        <begin position="26"/>
        <end position="73"/>
    </location>
</feature>
<dbReference type="AlphaFoldDB" id="A0A225NNK2"/>
<dbReference type="InterPro" id="IPR019301">
    <property type="entry name" value="Flagellar_prot_FlgJ_N"/>
</dbReference>
<dbReference type="Pfam" id="PF10135">
    <property type="entry name" value="Rod-binding"/>
    <property type="match status" value="1"/>
</dbReference>
<sequence length="79" mass="8527">MQDRMAETDPLRRAAEELETVFIAEMLKSAGLNDTPDGFGGGAGEEQFQSFLVRAQAEQIVRSGGVGLAESLFHALKDD</sequence>
<evidence type="ECO:0000259" key="1">
    <source>
        <dbReference type="Pfam" id="PF10135"/>
    </source>
</evidence>
<reference evidence="2 3" key="1">
    <citation type="submission" date="2013-04" db="EMBL/GenBank/DDBJ databases">
        <title>Oceanicola sp. 22II1-22F33 Genome Sequencing.</title>
        <authorList>
            <person name="Lai Q."/>
            <person name="Li G."/>
            <person name="Shao Z."/>
        </authorList>
    </citation>
    <scope>NUCLEOTIDE SEQUENCE [LARGE SCALE GENOMIC DNA]</scope>
    <source>
        <strain evidence="2 3">22II1-22F33</strain>
    </source>
</reference>
<keyword evidence="3" id="KW-1185">Reference proteome</keyword>
<comment type="caution">
    <text evidence="2">The sequence shown here is derived from an EMBL/GenBank/DDBJ whole genome shotgun (WGS) entry which is preliminary data.</text>
</comment>
<protein>
    <recommendedName>
        <fullName evidence="1">Flagellar protein FlgJ N-terminal domain-containing protein</fullName>
    </recommendedName>
</protein>
<name>A0A225NNK2_9RHOB</name>
<accession>A0A225NNK2</accession>
<evidence type="ECO:0000313" key="2">
    <source>
        <dbReference type="EMBL" id="OWU75869.1"/>
    </source>
</evidence>
<gene>
    <name evidence="2" type="ORF">ATO3_06705</name>
</gene>
<dbReference type="Proteomes" id="UP000215377">
    <property type="component" value="Unassembled WGS sequence"/>
</dbReference>
<proteinExistence type="predicted"/>
<evidence type="ECO:0000313" key="3">
    <source>
        <dbReference type="Proteomes" id="UP000215377"/>
    </source>
</evidence>